<protein>
    <submittedName>
        <fullName evidence="2">Uncharacterized protein</fullName>
    </submittedName>
</protein>
<organismHost>
    <name type="scientific">Pyramimonas plurioculata</name>
    <dbReference type="NCBI Taxonomy" id="36893"/>
</organismHost>
<keyword evidence="1" id="KW-1133">Transmembrane helix</keyword>
<evidence type="ECO:0000256" key="1">
    <source>
        <dbReference type="SAM" id="Phobius"/>
    </source>
</evidence>
<feature type="transmembrane region" description="Helical" evidence="1">
    <location>
        <begin position="31"/>
        <end position="49"/>
    </location>
</feature>
<name>A0A7M3UPB4_POV01</name>
<organism evidence="2">
    <name type="scientific">Pyramimonas orientalis virus</name>
    <name type="common">PoV01</name>
    <dbReference type="NCBI Taxonomy" id="455367"/>
    <lineage>
        <taxon>Viruses</taxon>
        <taxon>Varidnaviria</taxon>
        <taxon>Bamfordvirae</taxon>
        <taxon>Nucleocytoviricota</taxon>
        <taxon>Megaviricetes</taxon>
        <taxon>Imitervirales</taxon>
        <taxon>Allomimiviridae</taxon>
        <taxon>Heliosvirus</taxon>
        <taxon>Heliosvirus raunefjordenense</taxon>
    </lineage>
</organism>
<reference evidence="2" key="1">
    <citation type="submission" date="2020-06" db="EMBL/GenBank/DDBJ databases">
        <title>Lateral gene transfer of anion-conducting channel rhodopsins between green algae and giant viruses.</title>
        <authorList>
            <person name="Rozenberg A."/>
            <person name="Oppermann J."/>
            <person name="Wietek J."/>
            <person name="Fernandez Lahore R.G."/>
            <person name="Sandaa R.-A."/>
            <person name="Bratbak G."/>
            <person name="Hegemann P."/>
            <person name="Beja O."/>
        </authorList>
    </citation>
    <scope>NUCLEOTIDE SEQUENCE</scope>
    <source>
        <strain evidence="2">01B</strain>
    </source>
</reference>
<evidence type="ECO:0000313" key="2">
    <source>
        <dbReference type="EMBL" id="QOI90593.1"/>
    </source>
</evidence>
<sequence>MRINDQPGRMFAIFVLSPYLVFQGRHCKDKSLLVLGIIFFIYELFWVLCASPKEFIKAK</sequence>
<keyword evidence="1" id="KW-0812">Transmembrane</keyword>
<gene>
    <name evidence="2" type="ORF">HWQ62_00462</name>
</gene>
<accession>A0A7M3UPB4</accession>
<dbReference type="EMBL" id="MT663541">
    <property type="protein sequence ID" value="QOI90593.1"/>
    <property type="molecule type" value="Genomic_DNA"/>
</dbReference>
<keyword evidence="1" id="KW-0472">Membrane</keyword>
<proteinExistence type="predicted"/>